<comment type="caution">
    <text evidence="1">The sequence shown here is derived from an EMBL/GenBank/DDBJ whole genome shotgun (WGS) entry which is preliminary data.</text>
</comment>
<evidence type="ECO:0000313" key="1">
    <source>
        <dbReference type="EMBL" id="KAF5330045.1"/>
    </source>
</evidence>
<organism evidence="1 2">
    <name type="scientific">Ephemerocybe angulata</name>
    <dbReference type="NCBI Taxonomy" id="980116"/>
    <lineage>
        <taxon>Eukaryota</taxon>
        <taxon>Fungi</taxon>
        <taxon>Dikarya</taxon>
        <taxon>Basidiomycota</taxon>
        <taxon>Agaricomycotina</taxon>
        <taxon>Agaricomycetes</taxon>
        <taxon>Agaricomycetidae</taxon>
        <taxon>Agaricales</taxon>
        <taxon>Agaricineae</taxon>
        <taxon>Psathyrellaceae</taxon>
        <taxon>Ephemerocybe</taxon>
    </lineage>
</organism>
<gene>
    <name evidence="1" type="ORF">D9611_010479</name>
</gene>
<keyword evidence="2" id="KW-1185">Reference proteome</keyword>
<reference evidence="1 2" key="1">
    <citation type="journal article" date="2020" name="ISME J.">
        <title>Uncovering the hidden diversity of litter-decomposition mechanisms in mushroom-forming fungi.</title>
        <authorList>
            <person name="Floudas D."/>
            <person name="Bentzer J."/>
            <person name="Ahren D."/>
            <person name="Johansson T."/>
            <person name="Persson P."/>
            <person name="Tunlid A."/>
        </authorList>
    </citation>
    <scope>NUCLEOTIDE SEQUENCE [LARGE SCALE GENOMIC DNA]</scope>
    <source>
        <strain evidence="1 2">CBS 175.51</strain>
    </source>
</reference>
<protein>
    <submittedName>
        <fullName evidence="1">Uncharacterized protein</fullName>
    </submittedName>
</protein>
<dbReference type="OrthoDB" id="10295466at2759"/>
<name>A0A8H5BV84_9AGAR</name>
<sequence length="456" mass="50845">MALGPRLPPELIGLIIDASEDSFHTLLQLSLVSKQCVGHARKYIFEDIQLGHHPRHHTRQTSPTESSDEDALEMGRIETFISLLDENEALAAHVRILAVVLTPLFLTDLEEAFVRAFPRILRHLRRLTSLTLYGPWFHYNWEVMPPEIKEAIAETCSGPYIDSLDFSDFSNFPVHLLTSSATLKEVTIANVSIPGEHGETPTASKDGPTLQMIPIGQSSPRLTHLASLCASSVIQHWLLVDPKPFSTLESIRWVVRRQSDWDVFQRVAELCKDTLQKLSLHLTSIEDAVIDLGATSPLPRVKDLALFAHPPAEFGRHHIRCSGNDIILTRDVLRRSQGGLDFLSMNITIQSSTLAFDDSTGILQDLDVWKSLDEYLSNSKTDAATPLLAKLTVSIIYYITCTTRAEPEGQDQKVKDRLSKELTDALALSVEAKKVSIDVVLTKHNLHHTHGPSDES</sequence>
<dbReference type="Proteomes" id="UP000541558">
    <property type="component" value="Unassembled WGS sequence"/>
</dbReference>
<evidence type="ECO:0000313" key="2">
    <source>
        <dbReference type="Proteomes" id="UP000541558"/>
    </source>
</evidence>
<proteinExistence type="predicted"/>
<dbReference type="EMBL" id="JAACJK010000117">
    <property type="protein sequence ID" value="KAF5330045.1"/>
    <property type="molecule type" value="Genomic_DNA"/>
</dbReference>
<dbReference type="AlphaFoldDB" id="A0A8H5BV84"/>
<accession>A0A8H5BV84</accession>